<dbReference type="EMBL" id="FUXK01000014">
    <property type="protein sequence ID" value="SJZ89211.1"/>
    <property type="molecule type" value="Genomic_DNA"/>
</dbReference>
<keyword evidence="1" id="KW-1133">Transmembrane helix</keyword>
<feature type="transmembrane region" description="Helical" evidence="1">
    <location>
        <begin position="33"/>
        <end position="56"/>
    </location>
</feature>
<dbReference type="InterPro" id="IPR000326">
    <property type="entry name" value="PAP2/HPO"/>
</dbReference>
<dbReference type="PANTHER" id="PTHR14969:SF13">
    <property type="entry name" value="AT30094P"/>
    <property type="match status" value="1"/>
</dbReference>
<feature type="transmembrane region" description="Helical" evidence="1">
    <location>
        <begin position="144"/>
        <end position="163"/>
    </location>
</feature>
<feature type="transmembrane region" description="Helical" evidence="1">
    <location>
        <begin position="169"/>
        <end position="187"/>
    </location>
</feature>
<gene>
    <name evidence="3" type="ORF">SAMN02745202_01380</name>
</gene>
<organism evidence="3 4">
    <name type="scientific">Segatella oulorum</name>
    <dbReference type="NCBI Taxonomy" id="28136"/>
    <lineage>
        <taxon>Bacteria</taxon>
        <taxon>Pseudomonadati</taxon>
        <taxon>Bacteroidota</taxon>
        <taxon>Bacteroidia</taxon>
        <taxon>Bacteroidales</taxon>
        <taxon>Prevotellaceae</taxon>
        <taxon>Segatella</taxon>
    </lineage>
</organism>
<feature type="transmembrane region" description="Helical" evidence="1">
    <location>
        <begin position="117"/>
        <end position="137"/>
    </location>
</feature>
<dbReference type="InterPro" id="IPR036938">
    <property type="entry name" value="PAP2/HPO_sf"/>
</dbReference>
<evidence type="ECO:0000313" key="4">
    <source>
        <dbReference type="Proteomes" id="UP000190065"/>
    </source>
</evidence>
<evidence type="ECO:0000259" key="2">
    <source>
        <dbReference type="SMART" id="SM00014"/>
    </source>
</evidence>
<dbReference type="Proteomes" id="UP000190065">
    <property type="component" value="Unassembled WGS sequence"/>
</dbReference>
<protein>
    <submittedName>
        <fullName evidence="3">Undecaprenyl-diphosphatase</fullName>
    </submittedName>
</protein>
<keyword evidence="1" id="KW-0812">Transmembrane</keyword>
<keyword evidence="1" id="KW-0472">Membrane</keyword>
<dbReference type="Gene3D" id="1.20.144.10">
    <property type="entry name" value="Phosphatidic acid phosphatase type 2/haloperoxidase"/>
    <property type="match status" value="1"/>
</dbReference>
<feature type="transmembrane region" description="Helical" evidence="1">
    <location>
        <begin position="63"/>
        <end position="82"/>
    </location>
</feature>
<dbReference type="SUPFAM" id="SSF48317">
    <property type="entry name" value="Acid phosphatase/Vanadium-dependent haloperoxidase"/>
    <property type="match status" value="1"/>
</dbReference>
<evidence type="ECO:0000313" key="3">
    <source>
        <dbReference type="EMBL" id="SJZ89211.1"/>
    </source>
</evidence>
<feature type="transmembrane region" description="Helical" evidence="1">
    <location>
        <begin position="199"/>
        <end position="223"/>
    </location>
</feature>
<accession>A0A1T4PCV6</accession>
<sequence>MNEWFTTLLQTLQTTDVSILLAINHAHTPFWDAVMWLVSEKWVWLPFYVSLLFVVWKNYSWKACCVVFVSIGLLLLLTDFYTSHFLRPEMARLRPCNLANPLSASIHIIDGYRSGPYGFPSSHAGNAWALVFVMAYFLRSRRIVGFLVFWAIAMCYSRMYLGVHYFSDLLGGFSLAFLGGGIMALVLRKHHIVCPTHQLQGLKVPLFVGGATFLILFVTAIFYRP</sequence>
<dbReference type="AlphaFoldDB" id="A0A1T4PCV6"/>
<name>A0A1T4PCV6_9BACT</name>
<evidence type="ECO:0000256" key="1">
    <source>
        <dbReference type="SAM" id="Phobius"/>
    </source>
</evidence>
<proteinExistence type="predicted"/>
<dbReference type="SMART" id="SM00014">
    <property type="entry name" value="acidPPc"/>
    <property type="match status" value="1"/>
</dbReference>
<dbReference type="RefSeq" id="WP_025071066.1">
    <property type="nucleotide sequence ID" value="NZ_CAJPPD010000052.1"/>
</dbReference>
<dbReference type="Pfam" id="PF01569">
    <property type="entry name" value="PAP2"/>
    <property type="match status" value="1"/>
</dbReference>
<feature type="domain" description="Phosphatidic acid phosphatase type 2/haloperoxidase" evidence="2">
    <location>
        <begin position="68"/>
        <end position="184"/>
    </location>
</feature>
<reference evidence="3 4" key="1">
    <citation type="submission" date="2017-02" db="EMBL/GenBank/DDBJ databases">
        <authorList>
            <person name="Peterson S.W."/>
        </authorList>
    </citation>
    <scope>NUCLEOTIDE SEQUENCE [LARGE SCALE GENOMIC DNA]</scope>
    <source>
        <strain evidence="3 4">ATCC 43324</strain>
    </source>
</reference>
<dbReference type="STRING" id="28136.SAMN02745202_01380"/>
<dbReference type="eggNOG" id="COG0671">
    <property type="taxonomic scope" value="Bacteria"/>
</dbReference>
<dbReference type="PANTHER" id="PTHR14969">
    <property type="entry name" value="SPHINGOSINE-1-PHOSPHATE PHOSPHOHYDROLASE"/>
    <property type="match status" value="1"/>
</dbReference>